<keyword evidence="5" id="KW-0460">Magnesium</keyword>
<evidence type="ECO:0000256" key="4">
    <source>
        <dbReference type="ARBA" id="ARBA00022840"/>
    </source>
</evidence>
<evidence type="ECO:0000256" key="2">
    <source>
        <dbReference type="ARBA" id="ARBA00022723"/>
    </source>
</evidence>
<dbReference type="GO" id="GO:0005524">
    <property type="term" value="F:ATP binding"/>
    <property type="evidence" value="ECO:0007669"/>
    <property type="project" value="UniProtKB-KW"/>
</dbReference>
<dbReference type="InterPro" id="IPR031167">
    <property type="entry name" value="G_OBG"/>
</dbReference>
<feature type="domain" description="TGS" evidence="7">
    <location>
        <begin position="262"/>
        <end position="345"/>
    </location>
</feature>
<reference evidence="8" key="1">
    <citation type="journal article" date="2020" name="mSystems">
        <title>Genome- and Community-Level Interaction Insights into Carbon Utilization and Element Cycling Functions of Hydrothermarchaeota in Hydrothermal Sediment.</title>
        <authorList>
            <person name="Zhou Z."/>
            <person name="Liu Y."/>
            <person name="Xu W."/>
            <person name="Pan J."/>
            <person name="Luo Z.H."/>
            <person name="Li M."/>
        </authorList>
    </citation>
    <scope>NUCLEOTIDE SEQUENCE [LARGE SCALE GENOMIC DNA]</scope>
    <source>
        <strain evidence="8">SpSt-697</strain>
    </source>
</reference>
<dbReference type="FunFam" id="3.10.20.30:FF:000001">
    <property type="entry name" value="Ribosome-binding ATPase YchF"/>
    <property type="match status" value="1"/>
</dbReference>
<evidence type="ECO:0000256" key="3">
    <source>
        <dbReference type="ARBA" id="ARBA00022741"/>
    </source>
</evidence>
<dbReference type="Gene3D" id="3.40.50.300">
    <property type="entry name" value="P-loop containing nucleotide triphosphate hydrolases"/>
    <property type="match status" value="1"/>
</dbReference>
<dbReference type="GO" id="GO:0046872">
    <property type="term" value="F:metal ion binding"/>
    <property type="evidence" value="ECO:0007669"/>
    <property type="project" value="UniProtKB-KW"/>
</dbReference>
<name>A0A7V3ZVM2_UNCW3</name>
<dbReference type="EMBL" id="DTDR01000108">
    <property type="protein sequence ID" value="HGK63775.1"/>
    <property type="molecule type" value="Genomic_DNA"/>
</dbReference>
<comment type="caution">
    <text evidence="8">The sequence shown here is derived from an EMBL/GenBank/DDBJ whole genome shotgun (WGS) entry which is preliminary data.</text>
</comment>
<feature type="domain" description="OBG-type G" evidence="6">
    <location>
        <begin position="1"/>
        <end position="262"/>
    </location>
</feature>
<comment type="cofactor">
    <cofactor evidence="1">
        <name>Mg(2+)</name>
        <dbReference type="ChEBI" id="CHEBI:18420"/>
    </cofactor>
</comment>
<dbReference type="PANTHER" id="PTHR23305:SF18">
    <property type="entry name" value="OBG-TYPE G DOMAIN-CONTAINING PROTEIN"/>
    <property type="match status" value="1"/>
</dbReference>
<dbReference type="InterPro" id="IPR004396">
    <property type="entry name" value="ATPase_YchF/OLA1"/>
</dbReference>
<dbReference type="GO" id="GO:0005737">
    <property type="term" value="C:cytoplasm"/>
    <property type="evidence" value="ECO:0007669"/>
    <property type="project" value="TreeGrafter"/>
</dbReference>
<keyword evidence="4" id="KW-0067">ATP-binding</keyword>
<protein>
    <submittedName>
        <fullName evidence="8">Redox-regulated ATPase YchF</fullName>
    </submittedName>
</protein>
<dbReference type="InterPro" id="IPR004095">
    <property type="entry name" value="TGS"/>
</dbReference>
<dbReference type="PROSITE" id="PS51710">
    <property type="entry name" value="G_OBG"/>
    <property type="match status" value="1"/>
</dbReference>
<dbReference type="PROSITE" id="PS51880">
    <property type="entry name" value="TGS"/>
    <property type="match status" value="1"/>
</dbReference>
<gene>
    <name evidence="8" type="primary">ychF</name>
    <name evidence="8" type="ORF">ENU74_04200</name>
</gene>
<sequence>MKVGIVGLPNVGKTSLFNLLTKCQAKVDLYPFTTIEKNIGIVAVPDERLEKICEITNPKIKTYATIEFVDIAGLVKGASEGEGLGNKFLSHIREADLILHLLRDFNNQIPHIYGYPDAQRDLEICETELALADLNVIENNLSKVAKVPTLKEEKETLVKISEYLKRGELTINLNEEERNLLKKYNLFILKPRVYCVNADKNQGFNEEKYPKLKDKNPYVLSTSLEEEIFLLNEEEKKEYRKMLNLNEEGTMGLVEKCFQALSLIRFYTIKGEETRAWSIKRGSKVIEAAEKIHSDMAKGFIKAEVINYKDLIKIGDYQKAKEMGMIRIEGKDYLVQDGDIILIRFR</sequence>
<evidence type="ECO:0000256" key="5">
    <source>
        <dbReference type="ARBA" id="ARBA00022842"/>
    </source>
</evidence>
<keyword evidence="3" id="KW-0547">Nucleotide-binding</keyword>
<dbReference type="Gene3D" id="1.10.150.300">
    <property type="entry name" value="TGS-like domain"/>
    <property type="match status" value="1"/>
</dbReference>
<proteinExistence type="predicted"/>
<accession>A0A7V3ZVM2</accession>
<dbReference type="SUPFAM" id="SSF52540">
    <property type="entry name" value="P-loop containing nucleoside triphosphate hydrolases"/>
    <property type="match status" value="1"/>
</dbReference>
<dbReference type="InterPro" id="IPR027417">
    <property type="entry name" value="P-loop_NTPase"/>
</dbReference>
<evidence type="ECO:0000256" key="1">
    <source>
        <dbReference type="ARBA" id="ARBA00001946"/>
    </source>
</evidence>
<dbReference type="Pfam" id="PF01926">
    <property type="entry name" value="MMR_HSR1"/>
    <property type="match status" value="1"/>
</dbReference>
<dbReference type="PANTHER" id="PTHR23305">
    <property type="entry name" value="OBG GTPASE FAMILY"/>
    <property type="match status" value="1"/>
</dbReference>
<dbReference type="Pfam" id="PF06071">
    <property type="entry name" value="YchF-GTPase_C"/>
    <property type="match status" value="1"/>
</dbReference>
<keyword evidence="2" id="KW-0479">Metal-binding</keyword>
<dbReference type="PRINTS" id="PR00326">
    <property type="entry name" value="GTP1OBG"/>
</dbReference>
<dbReference type="InterPro" id="IPR023192">
    <property type="entry name" value="TGS-like_dom_sf"/>
</dbReference>
<evidence type="ECO:0000259" key="6">
    <source>
        <dbReference type="PROSITE" id="PS51710"/>
    </source>
</evidence>
<evidence type="ECO:0000259" key="7">
    <source>
        <dbReference type="PROSITE" id="PS51880"/>
    </source>
</evidence>
<dbReference type="NCBIfam" id="TIGR00092">
    <property type="entry name" value="redox-regulated ATPase YchF"/>
    <property type="match status" value="1"/>
</dbReference>
<evidence type="ECO:0000313" key="8">
    <source>
        <dbReference type="EMBL" id="HGK63775.1"/>
    </source>
</evidence>
<dbReference type="AlphaFoldDB" id="A0A7V3ZVM2"/>
<dbReference type="SUPFAM" id="SSF81271">
    <property type="entry name" value="TGS-like"/>
    <property type="match status" value="1"/>
</dbReference>
<dbReference type="InterPro" id="IPR013029">
    <property type="entry name" value="YchF_C"/>
</dbReference>
<dbReference type="InterPro" id="IPR006073">
    <property type="entry name" value="GTP-bd"/>
</dbReference>
<dbReference type="InterPro" id="IPR012676">
    <property type="entry name" value="TGS-like"/>
</dbReference>
<organism evidence="8">
    <name type="scientific">candidate division WOR-3 bacterium</name>
    <dbReference type="NCBI Taxonomy" id="2052148"/>
    <lineage>
        <taxon>Bacteria</taxon>
        <taxon>Bacteria division WOR-3</taxon>
    </lineage>
</organism>
<dbReference type="Gene3D" id="3.10.20.30">
    <property type="match status" value="1"/>
</dbReference>
<dbReference type="InterPro" id="IPR012675">
    <property type="entry name" value="Beta-grasp_dom_sf"/>
</dbReference>
<dbReference type="PIRSF" id="PIRSF006641">
    <property type="entry name" value="CHP00092"/>
    <property type="match status" value="1"/>
</dbReference>
<dbReference type="GO" id="GO:0016887">
    <property type="term" value="F:ATP hydrolysis activity"/>
    <property type="evidence" value="ECO:0007669"/>
    <property type="project" value="InterPro"/>
</dbReference>
<dbReference type="GO" id="GO:0005525">
    <property type="term" value="F:GTP binding"/>
    <property type="evidence" value="ECO:0007669"/>
    <property type="project" value="InterPro"/>
</dbReference>